<dbReference type="Pfam" id="PF08240">
    <property type="entry name" value="ADH_N"/>
    <property type="match status" value="1"/>
</dbReference>
<dbReference type="GO" id="GO:0016491">
    <property type="term" value="F:oxidoreductase activity"/>
    <property type="evidence" value="ECO:0007669"/>
    <property type="project" value="InterPro"/>
</dbReference>
<dbReference type="Proteomes" id="UP000521872">
    <property type="component" value="Unassembled WGS sequence"/>
</dbReference>
<dbReference type="Gene3D" id="3.40.50.720">
    <property type="entry name" value="NAD(P)-binding Rossmann-like Domain"/>
    <property type="match status" value="1"/>
</dbReference>
<dbReference type="InterPro" id="IPR020843">
    <property type="entry name" value="ER"/>
</dbReference>
<keyword evidence="3" id="KW-1185">Reference proteome</keyword>
<evidence type="ECO:0000313" key="3">
    <source>
        <dbReference type="Proteomes" id="UP000521872"/>
    </source>
</evidence>
<dbReference type="SUPFAM" id="SSF50129">
    <property type="entry name" value="GroES-like"/>
    <property type="match status" value="1"/>
</dbReference>
<reference evidence="2 3" key="1">
    <citation type="submission" date="2019-12" db="EMBL/GenBank/DDBJ databases">
        <authorList>
            <person name="Floudas D."/>
            <person name="Bentzer J."/>
            <person name="Ahren D."/>
            <person name="Johansson T."/>
            <person name="Persson P."/>
            <person name="Tunlid A."/>
        </authorList>
    </citation>
    <scope>NUCLEOTIDE SEQUENCE [LARGE SCALE GENOMIC DNA]</scope>
    <source>
        <strain evidence="2 3">CBS 102.39</strain>
    </source>
</reference>
<organism evidence="2 3">
    <name type="scientific">Agrocybe pediades</name>
    <dbReference type="NCBI Taxonomy" id="84607"/>
    <lineage>
        <taxon>Eukaryota</taxon>
        <taxon>Fungi</taxon>
        <taxon>Dikarya</taxon>
        <taxon>Basidiomycota</taxon>
        <taxon>Agaricomycotina</taxon>
        <taxon>Agaricomycetes</taxon>
        <taxon>Agaricomycetidae</taxon>
        <taxon>Agaricales</taxon>
        <taxon>Agaricineae</taxon>
        <taxon>Strophariaceae</taxon>
        <taxon>Agrocybe</taxon>
    </lineage>
</organism>
<evidence type="ECO:0000313" key="2">
    <source>
        <dbReference type="EMBL" id="KAF4614750.1"/>
    </source>
</evidence>
<dbReference type="InterPro" id="IPR013154">
    <property type="entry name" value="ADH-like_N"/>
</dbReference>
<dbReference type="GO" id="GO:0005739">
    <property type="term" value="C:mitochondrion"/>
    <property type="evidence" value="ECO:0007669"/>
    <property type="project" value="TreeGrafter"/>
</dbReference>
<name>A0A8H4QP29_9AGAR</name>
<dbReference type="AlphaFoldDB" id="A0A8H4QP29"/>
<proteinExistence type="predicted"/>
<dbReference type="SMART" id="SM00829">
    <property type="entry name" value="PKS_ER"/>
    <property type="match status" value="1"/>
</dbReference>
<sequence>MSSHIPDTQRAWVNVTRGTPPQALLFKDDWPVPKKLAPGEVLVQIQAAALNPVGYKLMRVLPDFASRRPRIPEFDFAGVVVDANGSRFSNGDHVFGWIPSSNVRDHDQGTLAQYARVPADALINRPPNITPTQAAGLTLTGLTAHKAVVTTADIQPGQRIFINGGSTSVGAFAIQIAKIKGAHVTASASSKNEEYVRGLGADEFVDYTKVSLPEYLREKGRTAKFDYILEAVGLSDPSLYTESDAYLSPMGAFMSVGPQPKGISVSEFWNIGKTLFAMFRPRILGGNKAQFINFVALNDQKGLQLLHDSVANGSIKPKVDSVFDFDKALEAYDRLQSSRAVGKVVIKVDPSVE</sequence>
<dbReference type="InterPro" id="IPR036291">
    <property type="entry name" value="NAD(P)-bd_dom_sf"/>
</dbReference>
<dbReference type="InterPro" id="IPR011032">
    <property type="entry name" value="GroES-like_sf"/>
</dbReference>
<dbReference type="Gene3D" id="3.90.180.10">
    <property type="entry name" value="Medium-chain alcohol dehydrogenases, catalytic domain"/>
    <property type="match status" value="1"/>
</dbReference>
<gene>
    <name evidence="2" type="ORF">D9613_003250</name>
</gene>
<dbReference type="CDD" id="cd08267">
    <property type="entry name" value="MDR1"/>
    <property type="match status" value="1"/>
</dbReference>
<dbReference type="PANTHER" id="PTHR11695">
    <property type="entry name" value="ALCOHOL DEHYDROGENASE RELATED"/>
    <property type="match status" value="1"/>
</dbReference>
<dbReference type="InterPro" id="IPR050700">
    <property type="entry name" value="YIM1/Zinc_Alcohol_DH_Fams"/>
</dbReference>
<evidence type="ECO:0000259" key="1">
    <source>
        <dbReference type="SMART" id="SM00829"/>
    </source>
</evidence>
<dbReference type="PANTHER" id="PTHR11695:SF294">
    <property type="entry name" value="RETICULON-4-INTERACTING PROTEIN 1, MITOCHONDRIAL"/>
    <property type="match status" value="1"/>
</dbReference>
<dbReference type="EMBL" id="JAACJL010000044">
    <property type="protein sequence ID" value="KAF4614750.1"/>
    <property type="molecule type" value="Genomic_DNA"/>
</dbReference>
<feature type="domain" description="Enoyl reductase (ER)" evidence="1">
    <location>
        <begin position="18"/>
        <end position="346"/>
    </location>
</feature>
<dbReference type="Pfam" id="PF13602">
    <property type="entry name" value="ADH_zinc_N_2"/>
    <property type="match status" value="1"/>
</dbReference>
<comment type="caution">
    <text evidence="2">The sequence shown here is derived from an EMBL/GenBank/DDBJ whole genome shotgun (WGS) entry which is preliminary data.</text>
</comment>
<accession>A0A8H4QP29</accession>
<protein>
    <recommendedName>
        <fullName evidence="1">Enoyl reductase (ER) domain-containing protein</fullName>
    </recommendedName>
</protein>
<dbReference type="SUPFAM" id="SSF51735">
    <property type="entry name" value="NAD(P)-binding Rossmann-fold domains"/>
    <property type="match status" value="1"/>
</dbReference>